<reference evidence="2 3" key="1">
    <citation type="submission" date="2019-01" db="EMBL/GenBank/DDBJ databases">
        <authorList>
            <person name="Alioto T."/>
            <person name="Alioto T."/>
        </authorList>
    </citation>
    <scope>NUCLEOTIDE SEQUENCE [LARGE SCALE GENOMIC DNA]</scope>
</reference>
<feature type="domain" description="Tuberin-type" evidence="1">
    <location>
        <begin position="17"/>
        <end position="59"/>
    </location>
</feature>
<dbReference type="Proteomes" id="UP000386466">
    <property type="component" value="Unassembled WGS sequence"/>
</dbReference>
<proteinExistence type="predicted"/>
<dbReference type="EMBL" id="CAAGRJ010009922">
    <property type="protein sequence ID" value="VFV27374.1"/>
    <property type="molecule type" value="Genomic_DNA"/>
</dbReference>
<evidence type="ECO:0000313" key="2">
    <source>
        <dbReference type="EMBL" id="VFV27374.1"/>
    </source>
</evidence>
<evidence type="ECO:0000313" key="3">
    <source>
        <dbReference type="Proteomes" id="UP000386466"/>
    </source>
</evidence>
<accession>A0A485N579</accession>
<keyword evidence="3" id="KW-1185">Reference proteome</keyword>
<dbReference type="GO" id="GO:0033596">
    <property type="term" value="C:TSC1-TSC2 complex"/>
    <property type="evidence" value="ECO:0007669"/>
    <property type="project" value="InterPro"/>
</dbReference>
<dbReference type="InterPro" id="IPR018515">
    <property type="entry name" value="Tuberin-type_domain"/>
</dbReference>
<evidence type="ECO:0000259" key="1">
    <source>
        <dbReference type="Pfam" id="PF03542"/>
    </source>
</evidence>
<organism evidence="2 3">
    <name type="scientific">Lynx pardinus</name>
    <name type="common">Iberian lynx</name>
    <name type="synonym">Felis pardina</name>
    <dbReference type="NCBI Taxonomy" id="191816"/>
    <lineage>
        <taxon>Eukaryota</taxon>
        <taxon>Metazoa</taxon>
        <taxon>Chordata</taxon>
        <taxon>Craniata</taxon>
        <taxon>Vertebrata</taxon>
        <taxon>Euteleostomi</taxon>
        <taxon>Mammalia</taxon>
        <taxon>Eutheria</taxon>
        <taxon>Laurasiatheria</taxon>
        <taxon>Carnivora</taxon>
        <taxon>Feliformia</taxon>
        <taxon>Felidae</taxon>
        <taxon>Felinae</taxon>
        <taxon>Lynx</taxon>
    </lineage>
</organism>
<dbReference type="InterPro" id="IPR003913">
    <property type="entry name" value="Tuberin"/>
</dbReference>
<dbReference type="AlphaFoldDB" id="A0A485N579"/>
<feature type="non-terminal residue" evidence="2">
    <location>
        <position position="59"/>
    </location>
</feature>
<name>A0A485N579_LYNPA</name>
<dbReference type="GO" id="GO:0032007">
    <property type="term" value="P:negative regulation of TOR signaling"/>
    <property type="evidence" value="ECO:0007669"/>
    <property type="project" value="InterPro"/>
</dbReference>
<gene>
    <name evidence="2" type="ORF">LYPA_23C005718</name>
</gene>
<sequence>MAAFQPAAFRASGVLSLQTKLYALPASHAVRVYETLVSHLQLHYKHGYTLPIASSIRLQ</sequence>
<dbReference type="Pfam" id="PF03542">
    <property type="entry name" value="Tuberin"/>
    <property type="match status" value="1"/>
</dbReference>
<dbReference type="GO" id="GO:0005096">
    <property type="term" value="F:GTPase activator activity"/>
    <property type="evidence" value="ECO:0007669"/>
    <property type="project" value="InterPro"/>
</dbReference>
<dbReference type="PRINTS" id="PR01431">
    <property type="entry name" value="TUBERIN"/>
</dbReference>
<protein>
    <submittedName>
        <fullName evidence="2">Tuberin isoform 3</fullName>
    </submittedName>
</protein>